<keyword evidence="4" id="KW-0735">Signal-anchor</keyword>
<evidence type="ECO:0000256" key="5">
    <source>
        <dbReference type="ARBA" id="ARBA00022989"/>
    </source>
</evidence>
<organism evidence="10 11">
    <name type="scientific">Candidatus Thermofonsia Clade 3 bacterium</name>
    <dbReference type="NCBI Taxonomy" id="2364212"/>
    <lineage>
        <taxon>Bacteria</taxon>
        <taxon>Bacillati</taxon>
        <taxon>Chloroflexota</taxon>
        <taxon>Candidatus Thermofontia</taxon>
        <taxon>Candidatus Thermofonsia Clade 3</taxon>
    </lineage>
</organism>
<feature type="chain" id="PRO_5014870230" description="SH3b domain-containing protein" evidence="8">
    <location>
        <begin position="34"/>
        <end position="513"/>
    </location>
</feature>
<dbReference type="GO" id="GO:0004559">
    <property type="term" value="F:alpha-mannosidase activity"/>
    <property type="evidence" value="ECO:0007669"/>
    <property type="project" value="TreeGrafter"/>
</dbReference>
<proteinExistence type="predicted"/>
<dbReference type="InterPro" id="IPR026071">
    <property type="entry name" value="Glyco_Hydrolase_99"/>
</dbReference>
<evidence type="ECO:0000313" key="11">
    <source>
        <dbReference type="Proteomes" id="UP000230790"/>
    </source>
</evidence>
<evidence type="ECO:0000259" key="9">
    <source>
        <dbReference type="PROSITE" id="PS51781"/>
    </source>
</evidence>
<accession>A0A2M8QBD0</accession>
<dbReference type="PANTHER" id="PTHR13572">
    <property type="entry name" value="ENDO-ALPHA-1,2-MANNOSIDASE"/>
    <property type="match status" value="1"/>
</dbReference>
<evidence type="ECO:0000256" key="3">
    <source>
        <dbReference type="ARBA" id="ARBA00022801"/>
    </source>
</evidence>
<evidence type="ECO:0000256" key="8">
    <source>
        <dbReference type="SAM" id="SignalP"/>
    </source>
</evidence>
<keyword evidence="2" id="KW-0812">Transmembrane</keyword>
<evidence type="ECO:0000256" key="4">
    <source>
        <dbReference type="ARBA" id="ARBA00022968"/>
    </source>
</evidence>
<evidence type="ECO:0000256" key="2">
    <source>
        <dbReference type="ARBA" id="ARBA00022692"/>
    </source>
</evidence>
<evidence type="ECO:0000256" key="7">
    <source>
        <dbReference type="ARBA" id="ARBA00023136"/>
    </source>
</evidence>
<keyword evidence="8" id="KW-0732">Signal</keyword>
<gene>
    <name evidence="10" type="ORF">CUN48_10445</name>
</gene>
<dbReference type="Gene3D" id="3.20.20.80">
    <property type="entry name" value="Glycosidases"/>
    <property type="match status" value="1"/>
</dbReference>
<evidence type="ECO:0000256" key="1">
    <source>
        <dbReference type="ARBA" id="ARBA00004323"/>
    </source>
</evidence>
<dbReference type="InterPro" id="IPR003646">
    <property type="entry name" value="SH3-like_bac-type"/>
</dbReference>
<comment type="subcellular location">
    <subcellularLocation>
        <location evidence="1">Golgi apparatus membrane</location>
        <topology evidence="1">Single-pass type II membrane protein</topology>
    </subcellularLocation>
</comment>
<dbReference type="PROSITE" id="PS51781">
    <property type="entry name" value="SH3B"/>
    <property type="match status" value="2"/>
</dbReference>
<dbReference type="SMART" id="SM00287">
    <property type="entry name" value="SH3b"/>
    <property type="match status" value="2"/>
</dbReference>
<dbReference type="Pfam" id="PF08239">
    <property type="entry name" value="SH3_3"/>
    <property type="match status" value="2"/>
</dbReference>
<keyword evidence="3" id="KW-0378">Hydrolase</keyword>
<protein>
    <recommendedName>
        <fullName evidence="9">SH3b domain-containing protein</fullName>
    </recommendedName>
</protein>
<comment type="caution">
    <text evidence="10">The sequence shown here is derived from an EMBL/GenBank/DDBJ whole genome shotgun (WGS) entry which is preliminary data.</text>
</comment>
<dbReference type="Pfam" id="PF16317">
    <property type="entry name" value="Glyco_hydro_99"/>
    <property type="match status" value="1"/>
</dbReference>
<dbReference type="PANTHER" id="PTHR13572:SF4">
    <property type="entry name" value="RE57134P"/>
    <property type="match status" value="1"/>
</dbReference>
<feature type="domain" description="SH3b" evidence="9">
    <location>
        <begin position="118"/>
        <end position="182"/>
    </location>
</feature>
<dbReference type="AlphaFoldDB" id="A0A2M8QBD0"/>
<evidence type="ECO:0000313" key="10">
    <source>
        <dbReference type="EMBL" id="PJF47099.1"/>
    </source>
</evidence>
<feature type="domain" description="SH3b" evidence="9">
    <location>
        <begin position="40"/>
        <end position="104"/>
    </location>
</feature>
<evidence type="ECO:0000256" key="6">
    <source>
        <dbReference type="ARBA" id="ARBA00023034"/>
    </source>
</evidence>
<reference evidence="10 11" key="1">
    <citation type="submission" date="2017-11" db="EMBL/GenBank/DDBJ databases">
        <title>Evolution of Phototrophy in the Chloroflexi Phylum Driven by Horizontal Gene Transfer.</title>
        <authorList>
            <person name="Ward L.M."/>
            <person name="Hemp J."/>
            <person name="Shih P.M."/>
            <person name="Mcglynn S.E."/>
            <person name="Fischer W."/>
        </authorList>
    </citation>
    <scope>NUCLEOTIDE SEQUENCE [LARGE SCALE GENOMIC DNA]</scope>
    <source>
        <strain evidence="10">JP3_7</strain>
    </source>
</reference>
<feature type="signal peptide" evidence="8">
    <location>
        <begin position="1"/>
        <end position="33"/>
    </location>
</feature>
<sequence>MHESTTARRSGHAMRRLLSFVAALCIIISDAPAAQGQPPPVTLVVTSAILNVRSGPGTNNRILGQLVCGQTVIAEARTADGAWYRIRFNGGYGFVSAQFAIPGGTCTSASPILAAGSVQTATVTSALLNVRSAPRLGSAVVGQLQRGDVITVITRTADGDWLEIAYGDGKAYLFAQHTSLGQPPTVTLSPTLPARADAAPRLILADYVMWYTPDVFDGSKTFDVPAAGPYHSDDPALIQRHVQLAQRACLDGFAAHWLGPKEPRTTQNFNALLAASSGSGLKHAVVLLANSLPGTTEQDLIDAVQFVLTQWASHPSYVKLDGRPVIFFEGMTRPWGDLAAARAGWERIRQATDPDRRAVWFAEGLSTAFNPLFDGLYVYRIDHRNSPRSWLKQPTYAARLRNVERQSGMRLYFADTIAPGFDDTRSPLVKSTDMRIPAPIFARDRGNGDYYRETFSVTPRTGGDLLLVKSFNEWIEGTAIEPGRTYGDLYLNLTCELGTAYRANSSAPTSRNP</sequence>
<dbReference type="EMBL" id="PGTN01000068">
    <property type="protein sequence ID" value="PJF47099.1"/>
    <property type="molecule type" value="Genomic_DNA"/>
</dbReference>
<name>A0A2M8QBD0_9CHLR</name>
<dbReference type="Gene3D" id="2.30.30.40">
    <property type="entry name" value="SH3 Domains"/>
    <property type="match status" value="2"/>
</dbReference>
<keyword evidence="7" id="KW-0472">Membrane</keyword>
<keyword evidence="5" id="KW-1133">Transmembrane helix</keyword>
<keyword evidence="6" id="KW-0333">Golgi apparatus</keyword>
<dbReference type="Proteomes" id="UP000230790">
    <property type="component" value="Unassembled WGS sequence"/>
</dbReference>